<evidence type="ECO:0000313" key="2">
    <source>
        <dbReference type="EMBL" id="KAF9538761.1"/>
    </source>
</evidence>
<gene>
    <name evidence="2" type="ORF">EC957_006245</name>
</gene>
<dbReference type="Gene3D" id="3.40.50.80">
    <property type="entry name" value="Nucleotide-binding domain of ferredoxin-NADP reductase (FNR) module"/>
    <property type="match status" value="1"/>
</dbReference>
<evidence type="ECO:0000313" key="3">
    <source>
        <dbReference type="Proteomes" id="UP000723463"/>
    </source>
</evidence>
<dbReference type="InterPro" id="IPR039261">
    <property type="entry name" value="FNR_nucleotide-bd"/>
</dbReference>
<feature type="non-terminal residue" evidence="2">
    <location>
        <position position="1"/>
    </location>
</feature>
<dbReference type="Proteomes" id="UP000723463">
    <property type="component" value="Unassembled WGS sequence"/>
</dbReference>
<protein>
    <submittedName>
        <fullName evidence="2">Uncharacterized protein</fullName>
    </submittedName>
</protein>
<feature type="region of interest" description="Disordered" evidence="1">
    <location>
        <begin position="53"/>
        <end position="72"/>
    </location>
</feature>
<reference evidence="2" key="1">
    <citation type="journal article" date="2020" name="Fungal Divers.">
        <title>Resolving the Mortierellaceae phylogeny through synthesis of multi-gene phylogenetics and phylogenomics.</title>
        <authorList>
            <person name="Vandepol N."/>
            <person name="Liber J."/>
            <person name="Desiro A."/>
            <person name="Na H."/>
            <person name="Kennedy M."/>
            <person name="Barry K."/>
            <person name="Grigoriev I.V."/>
            <person name="Miller A.N."/>
            <person name="O'Donnell K."/>
            <person name="Stajich J.E."/>
            <person name="Bonito G."/>
        </authorList>
    </citation>
    <scope>NUCLEOTIDE SEQUENCE</scope>
    <source>
        <strain evidence="2">NRRL 2591</strain>
    </source>
</reference>
<keyword evidence="3" id="KW-1185">Reference proteome</keyword>
<dbReference type="AlphaFoldDB" id="A0A9P6JZ78"/>
<name>A0A9P6JZ78_9FUNG</name>
<accession>A0A9P6JZ78</accession>
<feature type="compositionally biased region" description="Basic and acidic residues" evidence="1">
    <location>
        <begin position="8"/>
        <end position="27"/>
    </location>
</feature>
<dbReference type="EMBL" id="JAAAXW010000286">
    <property type="protein sequence ID" value="KAF9538761.1"/>
    <property type="molecule type" value="Genomic_DNA"/>
</dbReference>
<proteinExistence type="predicted"/>
<comment type="caution">
    <text evidence="2">The sequence shown here is derived from an EMBL/GenBank/DDBJ whole genome shotgun (WGS) entry which is preliminary data.</text>
</comment>
<organism evidence="2 3">
    <name type="scientific">Mortierella hygrophila</name>
    <dbReference type="NCBI Taxonomy" id="979708"/>
    <lineage>
        <taxon>Eukaryota</taxon>
        <taxon>Fungi</taxon>
        <taxon>Fungi incertae sedis</taxon>
        <taxon>Mucoromycota</taxon>
        <taxon>Mortierellomycotina</taxon>
        <taxon>Mortierellomycetes</taxon>
        <taxon>Mortierellales</taxon>
        <taxon>Mortierellaceae</taxon>
        <taxon>Mortierella</taxon>
    </lineage>
</organism>
<sequence length="138" mass="15721">ELQSFRLSHTEDQRQEDRGVKDQRSEEEISDMTAGLSLSLVRRTTVRVQHVLSSSSSVNQAPKQEGNGNHQFHTGRITLDLLRNTLQPSHTSHGRQEDNKEQLQILVCGPPMFNKDVSVMLASLEYHDSEFCEIHILE</sequence>
<dbReference type="SUPFAM" id="SSF52343">
    <property type="entry name" value="Ferredoxin reductase-like, C-terminal NADP-linked domain"/>
    <property type="match status" value="1"/>
</dbReference>
<evidence type="ECO:0000256" key="1">
    <source>
        <dbReference type="SAM" id="MobiDB-lite"/>
    </source>
</evidence>
<feature type="region of interest" description="Disordered" evidence="1">
    <location>
        <begin position="1"/>
        <end position="34"/>
    </location>
</feature>